<dbReference type="InterPro" id="IPR011625">
    <property type="entry name" value="A2M_N_BRD"/>
</dbReference>
<keyword evidence="3" id="KW-1185">Reference proteome</keyword>
<feature type="domain" description="Alpha-2-macroglobulin bait region" evidence="1">
    <location>
        <begin position="82"/>
        <end position="223"/>
    </location>
</feature>
<dbReference type="Pfam" id="PF07703">
    <property type="entry name" value="A2M_BRD"/>
    <property type="match status" value="1"/>
</dbReference>
<proteinExistence type="predicted"/>
<name>A0ABM7ZG47_9BACT</name>
<sequence>MLRAKFTPDRLDNPNISEEPVACSSLETDMDGQATFTFIPPESGEYHLHAALEDSSGNIITSRQPLLSAGNGASFPFRSDYIKLTADRLTYQPGDTAKILVTSSQPDTWALLALRPCWKDESWKLVRLRNQQAIVEIPVHTGDIPNMHVEAFLPAMNTFARHFIELSIPPADKRLSIQINLEHPQEKANTSGYATILIRDEQGKAASGCRVTVALYDQPLSSLPLPSLTAFTWGRSNRLCWYDGEHNTHMYTRKDYLPDHSLDNPERQPFKKASCYEPLSGSLPVIPEGIIFPEERGFSTVFREFDGEHLQFSFLQSMVVDEPFTCRSLPPEFHRMLPSCIQWHATLTTDQNGKIRIPVKFPEHAAFWTIRAWARTKDLKTGETSVEIQTGKN</sequence>
<accession>A0ABM7ZG47</accession>
<gene>
    <name evidence="2" type="ORF">Abiwalacus_12300</name>
</gene>
<dbReference type="SMART" id="SM01359">
    <property type="entry name" value="A2M_N_2"/>
    <property type="match status" value="1"/>
</dbReference>
<dbReference type="Proteomes" id="UP001062263">
    <property type="component" value="Chromosome"/>
</dbReference>
<evidence type="ECO:0000313" key="3">
    <source>
        <dbReference type="Proteomes" id="UP001062263"/>
    </source>
</evidence>
<reference evidence="2" key="1">
    <citation type="submission" date="2022-06" db="EMBL/GenBank/DDBJ databases">
        <title>Akkermansia biwalacus sp. nov., an anaerobic mucin-degrading bacterium isolated from human intestine.</title>
        <authorList>
            <person name="Kobayashi Y."/>
            <person name="Inoue S."/>
            <person name="Kawahara T."/>
            <person name="Kohda N."/>
        </authorList>
    </citation>
    <scope>NUCLEOTIDE SEQUENCE</scope>
    <source>
        <strain evidence="2">WON2089</strain>
    </source>
</reference>
<protein>
    <recommendedName>
        <fullName evidence="1">Alpha-2-macroglobulin bait region domain-containing protein</fullName>
    </recommendedName>
</protein>
<evidence type="ECO:0000259" key="1">
    <source>
        <dbReference type="SMART" id="SM01359"/>
    </source>
</evidence>
<organism evidence="2 3">
    <name type="scientific">Akkermansia biwaensis</name>
    <dbReference type="NCBI Taxonomy" id="2946555"/>
    <lineage>
        <taxon>Bacteria</taxon>
        <taxon>Pseudomonadati</taxon>
        <taxon>Verrucomicrobiota</taxon>
        <taxon>Verrucomicrobiia</taxon>
        <taxon>Verrucomicrobiales</taxon>
        <taxon>Akkermansiaceae</taxon>
        <taxon>Akkermansia</taxon>
    </lineage>
</organism>
<evidence type="ECO:0000313" key="2">
    <source>
        <dbReference type="EMBL" id="BDL43656.1"/>
    </source>
</evidence>
<dbReference type="EMBL" id="AP025943">
    <property type="protein sequence ID" value="BDL43656.1"/>
    <property type="molecule type" value="Genomic_DNA"/>
</dbReference>